<evidence type="ECO:0000313" key="2">
    <source>
        <dbReference type="Proteomes" id="UP001054821"/>
    </source>
</evidence>
<keyword evidence="2" id="KW-1185">Reference proteome</keyword>
<accession>A0AAD4WS59</accession>
<organism evidence="1 2">
    <name type="scientific">Prunus dulcis</name>
    <name type="common">Almond</name>
    <name type="synonym">Amygdalus dulcis</name>
    <dbReference type="NCBI Taxonomy" id="3755"/>
    <lineage>
        <taxon>Eukaryota</taxon>
        <taxon>Viridiplantae</taxon>
        <taxon>Streptophyta</taxon>
        <taxon>Embryophyta</taxon>
        <taxon>Tracheophyta</taxon>
        <taxon>Spermatophyta</taxon>
        <taxon>Magnoliopsida</taxon>
        <taxon>eudicotyledons</taxon>
        <taxon>Gunneridae</taxon>
        <taxon>Pentapetalae</taxon>
        <taxon>rosids</taxon>
        <taxon>fabids</taxon>
        <taxon>Rosales</taxon>
        <taxon>Rosaceae</taxon>
        <taxon>Amygdaloideae</taxon>
        <taxon>Amygdaleae</taxon>
        <taxon>Prunus</taxon>
    </lineage>
</organism>
<reference evidence="1 2" key="1">
    <citation type="journal article" date="2022" name="G3 (Bethesda)">
        <title>Whole-genome sequence and methylome profiling of the almond [Prunus dulcis (Mill.) D.A. Webb] cultivar 'Nonpareil'.</title>
        <authorList>
            <person name="D'Amico-Willman K.M."/>
            <person name="Ouma W.Z."/>
            <person name="Meulia T."/>
            <person name="Sideli G.M."/>
            <person name="Gradziel T.M."/>
            <person name="Fresnedo-Ramirez J."/>
        </authorList>
    </citation>
    <scope>NUCLEOTIDE SEQUENCE [LARGE SCALE GENOMIC DNA]</scope>
    <source>
        <strain evidence="1">Clone GOH B32 T37-40</strain>
    </source>
</reference>
<protein>
    <submittedName>
        <fullName evidence="1">Uncharacterized protein</fullName>
    </submittedName>
</protein>
<dbReference type="EMBL" id="JAJFAZ020000001">
    <property type="protein sequence ID" value="KAI5348620.1"/>
    <property type="molecule type" value="Genomic_DNA"/>
</dbReference>
<comment type="caution">
    <text evidence="1">The sequence shown here is derived from an EMBL/GenBank/DDBJ whole genome shotgun (WGS) entry which is preliminary data.</text>
</comment>
<dbReference type="Proteomes" id="UP001054821">
    <property type="component" value="Chromosome 1"/>
</dbReference>
<evidence type="ECO:0000313" key="1">
    <source>
        <dbReference type="EMBL" id="KAI5348620.1"/>
    </source>
</evidence>
<gene>
    <name evidence="1" type="ORF">L3X38_001507</name>
</gene>
<dbReference type="AlphaFoldDB" id="A0AAD4WS59"/>
<name>A0AAD4WS59_PRUDU</name>
<proteinExistence type="predicted"/>
<sequence>MGEKLGNYLGSFVMVDCGLNEDCWGSFLRIMVGLDHIGSNYELKRKGDITTERYGQWKTMVKDVFSIRLVNGLTRNRIGLGDDETQLDNCASPPKMVGIVCP</sequence>